<evidence type="ECO:0000256" key="6">
    <source>
        <dbReference type="ARBA" id="ARBA00023136"/>
    </source>
</evidence>
<keyword evidence="6 8" id="KW-0472">Membrane</keyword>
<comment type="subcellular location">
    <subcellularLocation>
        <location evidence="1">Membrane</location>
        <topology evidence="1">Multi-pass membrane protein</topology>
    </subcellularLocation>
</comment>
<dbReference type="PANTHER" id="PTHR45711">
    <property type="entry name" value="CHLORIDE CHANNEL PROTEIN"/>
    <property type="match status" value="1"/>
</dbReference>
<evidence type="ECO:0000256" key="7">
    <source>
        <dbReference type="ARBA" id="ARBA00023214"/>
    </source>
</evidence>
<gene>
    <name evidence="9" type="ORF">CEK71_04055</name>
</gene>
<sequence length="509" mass="53142">MTRAVLGTRTSCAVHPNLLLADLSLDTFFWRSKRKYLAFGCENPIKNRRDSDSSLHFSISKNDCVTPVTNQIINGEDTLSLEAKRRQCLILPAFVLGVLAGLVSVGFQLALAYGEAIRNQAIGLAHHYPDIGSWAVMVAALASLALSAGLVFRFAPEAAGSGVPHVKMVMQGHRTFRWLRVLAIKFASTLIGASAGFMVGRGGPSVHIGAALGQGVSDLWPDATVKNQAVLVAAGGGAGLAATFNAPLAGLAFAFEDLGLRGIPSGLFAAAIACFSADMVCRWGLGQEPGFHITLSQAPPLNALAAFVPVGVVAGLLGGLFNKALLAGQTLVKLPAGLRWLWWWVLAMLVAAVAWWLPELLGGGQNFIDSLLTGRALAFNTLALFFVVRFVVTVGSSCSGAAAGIFMPSLVLGALVGVAVGGIVQLLVPGLGVVPAAFAAAGMAAFFTGAIKVPLTAIVLVMEMTGSYTLVLPLFVACFAAYSIADMLGIEPIYGALMQRALRQETPKQ</sequence>
<keyword evidence="3 8" id="KW-0812">Transmembrane</keyword>
<feature type="transmembrane region" description="Helical" evidence="8">
    <location>
        <begin position="377"/>
        <end position="398"/>
    </location>
</feature>
<keyword evidence="7" id="KW-0868">Chloride</keyword>
<evidence type="ECO:0000256" key="2">
    <source>
        <dbReference type="ARBA" id="ARBA00022448"/>
    </source>
</evidence>
<dbReference type="GO" id="GO:0005247">
    <property type="term" value="F:voltage-gated chloride channel activity"/>
    <property type="evidence" value="ECO:0007669"/>
    <property type="project" value="TreeGrafter"/>
</dbReference>
<feature type="transmembrane region" description="Helical" evidence="8">
    <location>
        <begin position="468"/>
        <end position="485"/>
    </location>
</feature>
<feature type="transmembrane region" description="Helical" evidence="8">
    <location>
        <begin position="340"/>
        <end position="357"/>
    </location>
</feature>
<dbReference type="GO" id="GO:0005886">
    <property type="term" value="C:plasma membrane"/>
    <property type="evidence" value="ECO:0007669"/>
    <property type="project" value="TreeGrafter"/>
</dbReference>
<feature type="transmembrane region" description="Helical" evidence="8">
    <location>
        <begin position="176"/>
        <end position="199"/>
    </location>
</feature>
<keyword evidence="10" id="KW-1185">Reference proteome</keyword>
<accession>A0A1Z4BVH0</accession>
<evidence type="ECO:0000313" key="10">
    <source>
        <dbReference type="Proteomes" id="UP000197019"/>
    </source>
</evidence>
<evidence type="ECO:0000256" key="5">
    <source>
        <dbReference type="ARBA" id="ARBA00023065"/>
    </source>
</evidence>
<evidence type="ECO:0000256" key="1">
    <source>
        <dbReference type="ARBA" id="ARBA00004141"/>
    </source>
</evidence>
<name>A0A1Z4BVH0_9GAMM</name>
<dbReference type="AlphaFoldDB" id="A0A1Z4BVH0"/>
<feature type="transmembrane region" description="Helical" evidence="8">
    <location>
        <begin position="305"/>
        <end position="328"/>
    </location>
</feature>
<organism evidence="9 10">
    <name type="scientific">Methylovulum psychrotolerans</name>
    <dbReference type="NCBI Taxonomy" id="1704499"/>
    <lineage>
        <taxon>Bacteria</taxon>
        <taxon>Pseudomonadati</taxon>
        <taxon>Pseudomonadota</taxon>
        <taxon>Gammaproteobacteria</taxon>
        <taxon>Methylococcales</taxon>
        <taxon>Methylococcaceae</taxon>
        <taxon>Methylovulum</taxon>
    </lineage>
</organism>
<evidence type="ECO:0000313" key="9">
    <source>
        <dbReference type="EMBL" id="ASF45304.1"/>
    </source>
</evidence>
<evidence type="ECO:0000256" key="3">
    <source>
        <dbReference type="ARBA" id="ARBA00022692"/>
    </source>
</evidence>
<reference evidence="9 10" key="1">
    <citation type="submission" date="2017-06" db="EMBL/GenBank/DDBJ databases">
        <title>Genome Sequencing of the methanotroph Methylovulum psychrotolerants str. HV10-M2 isolated from a high-altitude environment.</title>
        <authorList>
            <person name="Mateos-Rivera A."/>
        </authorList>
    </citation>
    <scope>NUCLEOTIDE SEQUENCE [LARGE SCALE GENOMIC DNA]</scope>
    <source>
        <strain evidence="9 10">HV10_M2</strain>
    </source>
</reference>
<dbReference type="InterPro" id="IPR014743">
    <property type="entry name" value="Cl-channel_core"/>
</dbReference>
<dbReference type="SUPFAM" id="SSF81340">
    <property type="entry name" value="Clc chloride channel"/>
    <property type="match status" value="1"/>
</dbReference>
<feature type="transmembrane region" description="Helical" evidence="8">
    <location>
        <begin position="434"/>
        <end position="461"/>
    </location>
</feature>
<dbReference type="NCBIfam" id="NF003640">
    <property type="entry name" value="PRK05277.1"/>
    <property type="match status" value="1"/>
</dbReference>
<feature type="transmembrane region" description="Helical" evidence="8">
    <location>
        <begin position="267"/>
        <end position="285"/>
    </location>
</feature>
<feature type="transmembrane region" description="Helical" evidence="8">
    <location>
        <begin position="229"/>
        <end position="255"/>
    </location>
</feature>
<keyword evidence="5" id="KW-0406">Ion transport</keyword>
<dbReference type="PANTHER" id="PTHR45711:SF6">
    <property type="entry name" value="CHLORIDE CHANNEL PROTEIN"/>
    <property type="match status" value="1"/>
</dbReference>
<proteinExistence type="predicted"/>
<feature type="transmembrane region" description="Helical" evidence="8">
    <location>
        <begin position="131"/>
        <end position="155"/>
    </location>
</feature>
<dbReference type="Gene3D" id="1.10.3080.10">
    <property type="entry name" value="Clc chloride channel"/>
    <property type="match status" value="1"/>
</dbReference>
<dbReference type="EMBL" id="CP022129">
    <property type="protein sequence ID" value="ASF45304.1"/>
    <property type="molecule type" value="Genomic_DNA"/>
</dbReference>
<feature type="transmembrane region" description="Helical" evidence="8">
    <location>
        <begin position="89"/>
        <end position="111"/>
    </location>
</feature>
<dbReference type="KEGG" id="mpsy:CEK71_04055"/>
<dbReference type="CDD" id="cd01031">
    <property type="entry name" value="EriC"/>
    <property type="match status" value="1"/>
</dbReference>
<dbReference type="RefSeq" id="WP_088618186.1">
    <property type="nucleotide sequence ID" value="NZ_CP022129.1"/>
</dbReference>
<dbReference type="Proteomes" id="UP000197019">
    <property type="component" value="Chromosome"/>
</dbReference>
<dbReference type="InterPro" id="IPR001807">
    <property type="entry name" value="ClC"/>
</dbReference>
<evidence type="ECO:0000256" key="4">
    <source>
        <dbReference type="ARBA" id="ARBA00022989"/>
    </source>
</evidence>
<feature type="transmembrane region" description="Helical" evidence="8">
    <location>
        <begin position="410"/>
        <end position="428"/>
    </location>
</feature>
<keyword evidence="4 8" id="KW-1133">Transmembrane helix</keyword>
<keyword evidence="2" id="KW-0813">Transport</keyword>
<evidence type="ECO:0000256" key="8">
    <source>
        <dbReference type="SAM" id="Phobius"/>
    </source>
</evidence>
<protein>
    <submittedName>
        <fullName evidence="9">Chloride channel protein</fullName>
    </submittedName>
</protein>
<dbReference type="PRINTS" id="PR00762">
    <property type="entry name" value="CLCHANNEL"/>
</dbReference>
<dbReference type="Pfam" id="PF00654">
    <property type="entry name" value="Voltage_CLC"/>
    <property type="match status" value="1"/>
</dbReference>